<dbReference type="InterPro" id="IPR032871">
    <property type="entry name" value="AHH_dom_containing"/>
</dbReference>
<reference evidence="3" key="1">
    <citation type="submission" date="2018-09" db="EMBL/GenBank/DDBJ databases">
        <authorList>
            <person name="Livingstone P.G."/>
            <person name="Whitworth D.E."/>
        </authorList>
    </citation>
    <scope>NUCLEOTIDE SEQUENCE [LARGE SCALE GENOMIC DNA]</scope>
    <source>
        <strain evidence="3">CA040B</strain>
    </source>
</reference>
<sequence>MSKAKKNDHFTKQPLGAGESDIFNPDLSAKPGLFPELDDVDYPAKLLEELKKDKQQQDREAEDCPPAIAHRRRLRGFHKYRTAAYIHDQGKLGKNGRDRYTKRPEYGKQALDGALASGLIGQKTYDVLSDEQKWKDAMAFPREGSPSKYSKDSKRFLLSNVNQHKTEQDKFYLTGSWYPYQWTAHHLIPHELLSEKSLGDKEYELLQQSGYDVNNGHNGIIAPACSWAVPMHQVIQHKGNHPAYTEFVLIEIASVKSALKTLADQVKEANPPKDHKTVLADVLGDLTQKEQVLWNRLLKISAAVVPEALKASQGASSFVSFARGKSLFPFGVLS</sequence>
<dbReference type="EMBL" id="RAWG01000042">
    <property type="protein sequence ID" value="RKH44952.1"/>
    <property type="molecule type" value="Genomic_DNA"/>
</dbReference>
<gene>
    <name evidence="2" type="ORF">D7X12_09180</name>
</gene>
<accession>A0A3A8NXU3</accession>
<proteinExistence type="predicted"/>
<dbReference type="OrthoDB" id="5380973at2"/>
<name>A0A3A8NXU3_9BACT</name>
<feature type="region of interest" description="Disordered" evidence="1">
    <location>
        <begin position="1"/>
        <end position="27"/>
    </location>
</feature>
<dbReference type="RefSeq" id="WP_120624887.1">
    <property type="nucleotide sequence ID" value="NZ_RAWG01000042.1"/>
</dbReference>
<dbReference type="Pfam" id="PF14412">
    <property type="entry name" value="AHH"/>
    <property type="match status" value="1"/>
</dbReference>
<evidence type="ECO:0000256" key="1">
    <source>
        <dbReference type="SAM" id="MobiDB-lite"/>
    </source>
</evidence>
<evidence type="ECO:0000313" key="3">
    <source>
        <dbReference type="Proteomes" id="UP000273405"/>
    </source>
</evidence>
<evidence type="ECO:0000313" key="2">
    <source>
        <dbReference type="EMBL" id="RKH44952.1"/>
    </source>
</evidence>
<dbReference type="Proteomes" id="UP000273405">
    <property type="component" value="Unassembled WGS sequence"/>
</dbReference>
<organism evidence="2 3">
    <name type="scientific">Corallococcus sicarius</name>
    <dbReference type="NCBI Taxonomy" id="2316726"/>
    <lineage>
        <taxon>Bacteria</taxon>
        <taxon>Pseudomonadati</taxon>
        <taxon>Myxococcota</taxon>
        <taxon>Myxococcia</taxon>
        <taxon>Myxococcales</taxon>
        <taxon>Cystobacterineae</taxon>
        <taxon>Myxococcaceae</taxon>
        <taxon>Corallococcus</taxon>
    </lineage>
</organism>
<dbReference type="AlphaFoldDB" id="A0A3A8NXU3"/>
<protein>
    <submittedName>
        <fullName evidence="2">Uncharacterized protein</fullName>
    </submittedName>
</protein>
<comment type="caution">
    <text evidence="2">The sequence shown here is derived from an EMBL/GenBank/DDBJ whole genome shotgun (WGS) entry which is preliminary data.</text>
</comment>
<keyword evidence="3" id="KW-1185">Reference proteome</keyword>
<feature type="compositionally biased region" description="Basic and acidic residues" evidence="1">
    <location>
        <begin position="1"/>
        <end position="11"/>
    </location>
</feature>